<dbReference type="eggNOG" id="COG1332">
    <property type="taxonomic scope" value="Bacteria"/>
</dbReference>
<sequence>MGSRIYEVEVLTPVVIGGQDKLQSFEFIKEGDFLRVINFDKLFEMSFTKEGLIDTITKALETNPKGFKLSDVIEKYAIDIERCTRYRIKLDGVKNLQNEVVAFIKSAGRAYIPGSSLKGAVRSFITKALKDPLLKKYEEALDFAYEKNLKEKNPRNKIDPKEVDDKPEESIFSQPYFSPFKFLQISDTDFVSYEKMFGYEIKVMNICDGKVKWYHRQGNFDDPQSGLSIVAEGISPKTSLKGTMKIEDKFVFGSAVTSGLKDKFDGVSGYKDSVEFLTKVINSATERYISKEIEFYRNYKLIQIVKEYEKLMDILKKLAPNQFLIQLGFSTGYCSKTVGMYFKKESFSKLKVVDSSSKIYPELFPKTRRIIFKNGEIATIPGWIKVTIG</sequence>
<dbReference type="Proteomes" id="UP000000347">
    <property type="component" value="Chromosome"/>
</dbReference>
<feature type="domain" description="CRISPR type III-associated protein" evidence="7">
    <location>
        <begin position="8"/>
        <end position="331"/>
    </location>
</feature>
<gene>
    <name evidence="8" type="ordered locus">COB47_2263</name>
</gene>
<evidence type="ECO:0000313" key="8">
    <source>
        <dbReference type="EMBL" id="ADL43503.1"/>
    </source>
</evidence>
<protein>
    <recommendedName>
        <fullName evidence="3">CRISPR system Cms protein Csm5</fullName>
    </recommendedName>
    <alternativeName>
        <fullName evidence="6">CRISPR type III A-associated protein Csm5</fullName>
    </alternativeName>
</protein>
<dbReference type="GO" id="GO:0051607">
    <property type="term" value="P:defense response to virus"/>
    <property type="evidence" value="ECO:0007669"/>
    <property type="project" value="UniProtKB-KW"/>
</dbReference>
<name>D9THM8_CALOO</name>
<dbReference type="OrthoDB" id="24360at2"/>
<dbReference type="InterPro" id="IPR010173">
    <property type="entry name" value="CRISPR-assoc_Csm5"/>
</dbReference>
<dbReference type="RefSeq" id="WP_013291497.1">
    <property type="nucleotide sequence ID" value="NC_014392.1"/>
</dbReference>
<evidence type="ECO:0000256" key="4">
    <source>
        <dbReference type="ARBA" id="ARBA00022884"/>
    </source>
</evidence>
<evidence type="ECO:0000313" key="9">
    <source>
        <dbReference type="Proteomes" id="UP000000347"/>
    </source>
</evidence>
<dbReference type="PANTHER" id="PTHR38007">
    <property type="entry name" value="CRISPR SYSTEM CMS PROTEIN CSM5"/>
    <property type="match status" value="1"/>
</dbReference>
<comment type="function">
    <text evidence="1">This subunit might be involved in maturation of a crRNA intermediate to its mature form.</text>
</comment>
<keyword evidence="5" id="KW-0051">Antiviral defense</keyword>
<dbReference type="STRING" id="608506.COB47_2263"/>
<proteinExistence type="inferred from homology"/>
<keyword evidence="4" id="KW-0694">RNA-binding</keyword>
<evidence type="ECO:0000256" key="3">
    <source>
        <dbReference type="ARBA" id="ARBA00016113"/>
    </source>
</evidence>
<dbReference type="InterPro" id="IPR005537">
    <property type="entry name" value="RAMP_III_fam"/>
</dbReference>
<accession>D9THM8</accession>
<evidence type="ECO:0000256" key="5">
    <source>
        <dbReference type="ARBA" id="ARBA00023118"/>
    </source>
</evidence>
<dbReference type="KEGG" id="cob:COB47_2263"/>
<evidence type="ECO:0000256" key="1">
    <source>
        <dbReference type="ARBA" id="ARBA00003088"/>
    </source>
</evidence>
<dbReference type="PANTHER" id="PTHR38007:SF1">
    <property type="entry name" value="CRISPR SYSTEM CMS PROTEIN CSM5"/>
    <property type="match status" value="1"/>
</dbReference>
<dbReference type="EMBL" id="CP002164">
    <property type="protein sequence ID" value="ADL43503.1"/>
    <property type="molecule type" value="Genomic_DNA"/>
</dbReference>
<dbReference type="Pfam" id="PF03787">
    <property type="entry name" value="RAMPs"/>
    <property type="match status" value="1"/>
</dbReference>
<evidence type="ECO:0000259" key="7">
    <source>
        <dbReference type="Pfam" id="PF03787"/>
    </source>
</evidence>
<dbReference type="AlphaFoldDB" id="D9THM8"/>
<comment type="similarity">
    <text evidence="2">Belongs to the CRISPR-associated Csm5 family.</text>
</comment>
<evidence type="ECO:0000256" key="2">
    <source>
        <dbReference type="ARBA" id="ARBA00006680"/>
    </source>
</evidence>
<dbReference type="NCBIfam" id="TIGR01899">
    <property type="entry name" value="cas_TM1807_csm5"/>
    <property type="match status" value="1"/>
</dbReference>
<keyword evidence="9" id="KW-1185">Reference proteome</keyword>
<dbReference type="GO" id="GO:0003723">
    <property type="term" value="F:RNA binding"/>
    <property type="evidence" value="ECO:0007669"/>
    <property type="project" value="UniProtKB-KW"/>
</dbReference>
<reference evidence="8 9" key="1">
    <citation type="journal article" date="2010" name="J. Bacteriol.">
        <title>Complete genome sequence of the cellulolytic thermophile Caldicellulosiruptor obsidiansis OB47T.</title>
        <authorList>
            <person name="Elkins J.G."/>
            <person name="Lochner A."/>
            <person name="Hamilton-Brehm S.D."/>
            <person name="Davenport K.W."/>
            <person name="Podar M."/>
            <person name="Brown S.D."/>
            <person name="Land M.L."/>
            <person name="Hauser L.J."/>
            <person name="Klingeman D.M."/>
            <person name="Raman B."/>
            <person name="Goodwin L.A."/>
            <person name="Tapia R."/>
            <person name="Meincke L.J."/>
            <person name="Detter J.C."/>
            <person name="Bruce D.C."/>
            <person name="Han C.S."/>
            <person name="Palumbo A.V."/>
            <person name="Cottingham R.W."/>
            <person name="Keller M."/>
            <person name="Graham D.E."/>
        </authorList>
    </citation>
    <scope>NUCLEOTIDE SEQUENCE [LARGE SCALE GENOMIC DNA]</scope>
    <source>
        <strain evidence="9">ATCC BAA-2073 / strain OB47</strain>
    </source>
</reference>
<evidence type="ECO:0000256" key="6">
    <source>
        <dbReference type="ARBA" id="ARBA00031720"/>
    </source>
</evidence>
<dbReference type="HOGENOM" id="CLU_036878_3_0_9"/>
<organism evidence="8 9">
    <name type="scientific">Caldicellulosiruptor obsidiansis (strain ATCC BAA-2073 / JCM 16842 / OB47)</name>
    <dbReference type="NCBI Taxonomy" id="608506"/>
    <lineage>
        <taxon>Bacteria</taxon>
        <taxon>Bacillati</taxon>
        <taxon>Bacillota</taxon>
        <taxon>Bacillota incertae sedis</taxon>
        <taxon>Caldicellulosiruptorales</taxon>
        <taxon>Caldicellulosiruptoraceae</taxon>
        <taxon>Caldicellulosiruptor</taxon>
    </lineage>
</organism>